<accession>A0A319EB68</accession>
<evidence type="ECO:0000313" key="7">
    <source>
        <dbReference type="EMBL" id="PYI06670.1"/>
    </source>
</evidence>
<dbReference type="InterPro" id="IPR007232">
    <property type="entry name" value="Rad52_Rad59_Rad22"/>
</dbReference>
<dbReference type="VEuPathDB" id="FungiDB:BO78DRAFT_461157"/>
<feature type="compositionally biased region" description="Polar residues" evidence="6">
    <location>
        <begin position="468"/>
        <end position="487"/>
    </location>
</feature>
<dbReference type="PANTHER" id="PTHR12132">
    <property type="entry name" value="DNA REPAIR AND RECOMBINATION PROTEIN RAD52, RAD59"/>
    <property type="match status" value="1"/>
</dbReference>
<keyword evidence="3" id="KW-0233">DNA recombination</keyword>
<dbReference type="InterPro" id="IPR042525">
    <property type="entry name" value="Rad52_Rad59_Rad22_sf"/>
</dbReference>
<dbReference type="Proteomes" id="UP000248423">
    <property type="component" value="Unassembled WGS sequence"/>
</dbReference>
<feature type="region of interest" description="Disordered" evidence="6">
    <location>
        <begin position="1"/>
        <end position="30"/>
    </location>
</feature>
<evidence type="ECO:0000256" key="5">
    <source>
        <dbReference type="ARBA" id="ARBA00077224"/>
    </source>
</evidence>
<evidence type="ECO:0000313" key="8">
    <source>
        <dbReference type="Proteomes" id="UP000248423"/>
    </source>
</evidence>
<evidence type="ECO:0000256" key="6">
    <source>
        <dbReference type="SAM" id="MobiDB-lite"/>
    </source>
</evidence>
<feature type="region of interest" description="Disordered" evidence="6">
    <location>
        <begin position="468"/>
        <end position="594"/>
    </location>
</feature>
<dbReference type="FunFam" id="3.30.390.80:FF:000001">
    <property type="entry name" value="DNA repair protein RAD52 homolog"/>
    <property type="match status" value="1"/>
</dbReference>
<dbReference type="STRING" id="1448318.A0A319EB68"/>
<sequence>MPAVGDQHRGNPAAIMMPNATGTTSANPFEEPQRRMNEYTAQEIATLQSRLDKKLGPEYISSRPGAAGQRVHYLSADKCINLANEVFGFNGWSSAIQTIQIDFVEENPQTGKISLGLSVIVRVSLKDGTYHEDIGYGHIENCKGKAAAFEKAKKEGTTDALKRALRNFGNVLGNCVYDKDYVSKVTKVKAMPAKWDVDELHRHPDFVPKKEPVKPKPSSEDDDLPPRPIDLGKSSNLDDSMAFDGDGEFGSDLFDEADFGVGGAGNPDEVVLGPETRMLQQPPTPLNGPNAQGRPFANNARAPIRPNPAMVTPSKPERPFNPAAAARQTPAPQPFNHRPNPTAAQNQFAQQRQSVPPQGPQQNLANNRMNPPAQAAAPAATGGAGPIRQDVGAPTTNDPTNPQEALPPGTPSASFFSARAVDLIRDNPTGIPSGAPTFDLHAESPSIRKTAGIDHNKSVAIARNMITGTGTSPAANNTRDFVNPSQDPNRRIGAPGMNSPMNRGPSTSSYRPLTRPNLPPGAAAANRGATPGLAPQNMNGKRPPLSDMTNASNPSGGSGPAPTGGVNDPKRVRFNQGSAVPLPPQQQQQQQQQQ</sequence>
<dbReference type="NCBIfam" id="TIGR00607">
    <property type="entry name" value="rad52"/>
    <property type="match status" value="1"/>
</dbReference>
<evidence type="ECO:0000256" key="2">
    <source>
        <dbReference type="ARBA" id="ARBA00022763"/>
    </source>
</evidence>
<dbReference type="GO" id="GO:0003697">
    <property type="term" value="F:single-stranded DNA binding"/>
    <property type="evidence" value="ECO:0007669"/>
    <property type="project" value="UniProtKB-ARBA"/>
</dbReference>
<dbReference type="GO" id="GO:0005634">
    <property type="term" value="C:nucleus"/>
    <property type="evidence" value="ECO:0007669"/>
    <property type="project" value="InterPro"/>
</dbReference>
<dbReference type="EMBL" id="KZ826348">
    <property type="protein sequence ID" value="PYI06670.1"/>
    <property type="molecule type" value="Genomic_DNA"/>
</dbReference>
<dbReference type="Pfam" id="PF04098">
    <property type="entry name" value="Rad52_Rad22"/>
    <property type="match status" value="1"/>
</dbReference>
<feature type="region of interest" description="Disordered" evidence="6">
    <location>
        <begin position="205"/>
        <end position="239"/>
    </location>
</feature>
<feature type="compositionally biased region" description="Low complexity" evidence="6">
    <location>
        <begin position="585"/>
        <end position="594"/>
    </location>
</feature>
<feature type="region of interest" description="Disordered" evidence="6">
    <location>
        <begin position="279"/>
        <end position="410"/>
    </location>
</feature>
<dbReference type="GO" id="GO:0006312">
    <property type="term" value="P:mitotic recombination"/>
    <property type="evidence" value="ECO:0007669"/>
    <property type="project" value="TreeGrafter"/>
</dbReference>
<protein>
    <recommendedName>
        <fullName evidence="5">RAD52 homolog</fullName>
    </recommendedName>
</protein>
<dbReference type="Gene3D" id="3.30.390.80">
    <property type="entry name" value="DNA repair protein Rad52/59/22"/>
    <property type="match status" value="1"/>
</dbReference>
<dbReference type="GO" id="GO:0045002">
    <property type="term" value="P:double-strand break repair via single-strand annealing"/>
    <property type="evidence" value="ECO:0007669"/>
    <property type="project" value="InterPro"/>
</dbReference>
<feature type="compositionally biased region" description="Low complexity" evidence="6">
    <location>
        <begin position="371"/>
        <end position="381"/>
    </location>
</feature>
<gene>
    <name evidence="7" type="ORF">BO78DRAFT_461157</name>
</gene>
<evidence type="ECO:0000256" key="3">
    <source>
        <dbReference type="ARBA" id="ARBA00023172"/>
    </source>
</evidence>
<keyword evidence="4" id="KW-0234">DNA repair</keyword>
<dbReference type="GO" id="GO:0000730">
    <property type="term" value="P:DNA recombinase assembly"/>
    <property type="evidence" value="ECO:0007669"/>
    <property type="project" value="InterPro"/>
</dbReference>
<dbReference type="InterPro" id="IPR004585">
    <property type="entry name" value="DNA_recomb/repair_Rad52"/>
</dbReference>
<dbReference type="SUPFAM" id="SSF54768">
    <property type="entry name" value="dsRNA-binding domain-like"/>
    <property type="match status" value="1"/>
</dbReference>
<dbReference type="OrthoDB" id="206565at2759"/>
<organism evidence="7 8">
    <name type="scientific">Aspergillus sclerotiicarbonarius (strain CBS 121057 / IBT 28362)</name>
    <dbReference type="NCBI Taxonomy" id="1448318"/>
    <lineage>
        <taxon>Eukaryota</taxon>
        <taxon>Fungi</taxon>
        <taxon>Dikarya</taxon>
        <taxon>Ascomycota</taxon>
        <taxon>Pezizomycotina</taxon>
        <taxon>Eurotiomycetes</taxon>
        <taxon>Eurotiomycetidae</taxon>
        <taxon>Eurotiales</taxon>
        <taxon>Aspergillaceae</taxon>
        <taxon>Aspergillus</taxon>
        <taxon>Aspergillus subgen. Circumdati</taxon>
    </lineage>
</organism>
<keyword evidence="8" id="KW-1185">Reference proteome</keyword>
<comment type="similarity">
    <text evidence="1">Belongs to the RAD52 family.</text>
</comment>
<dbReference type="InterPro" id="IPR041247">
    <property type="entry name" value="Rad52_fam"/>
</dbReference>
<dbReference type="PANTHER" id="PTHR12132:SF1">
    <property type="entry name" value="DNA REPAIR PROTEIN RAD52 HOMOLOG"/>
    <property type="match status" value="1"/>
</dbReference>
<feature type="compositionally biased region" description="Polar residues" evidence="6">
    <location>
        <begin position="499"/>
        <end position="511"/>
    </location>
</feature>
<feature type="compositionally biased region" description="Polar residues" evidence="6">
    <location>
        <begin position="342"/>
        <end position="369"/>
    </location>
</feature>
<proteinExistence type="inferred from homology"/>
<evidence type="ECO:0000256" key="4">
    <source>
        <dbReference type="ARBA" id="ARBA00023204"/>
    </source>
</evidence>
<feature type="compositionally biased region" description="Low complexity" evidence="6">
    <location>
        <begin position="549"/>
        <end position="565"/>
    </location>
</feature>
<feature type="compositionally biased region" description="Basic and acidic residues" evidence="6">
    <location>
        <begin position="205"/>
        <end position="219"/>
    </location>
</feature>
<reference evidence="7 8" key="1">
    <citation type="submission" date="2018-02" db="EMBL/GenBank/DDBJ databases">
        <title>The genomes of Aspergillus section Nigri reveals drivers in fungal speciation.</title>
        <authorList>
            <consortium name="DOE Joint Genome Institute"/>
            <person name="Vesth T.C."/>
            <person name="Nybo J."/>
            <person name="Theobald S."/>
            <person name="Brandl J."/>
            <person name="Frisvad J.C."/>
            <person name="Nielsen K.F."/>
            <person name="Lyhne E.K."/>
            <person name="Kogle M.E."/>
            <person name="Kuo A."/>
            <person name="Riley R."/>
            <person name="Clum A."/>
            <person name="Nolan M."/>
            <person name="Lipzen A."/>
            <person name="Salamov A."/>
            <person name="Henrissat B."/>
            <person name="Wiebenga A."/>
            <person name="De vries R.P."/>
            <person name="Grigoriev I.V."/>
            <person name="Mortensen U.H."/>
            <person name="Andersen M.R."/>
            <person name="Baker S.E."/>
        </authorList>
    </citation>
    <scope>NUCLEOTIDE SEQUENCE [LARGE SCALE GENOMIC DNA]</scope>
    <source>
        <strain evidence="7 8">CBS 121057</strain>
    </source>
</reference>
<keyword evidence="2" id="KW-0227">DNA damage</keyword>
<name>A0A319EB68_ASPSB</name>
<evidence type="ECO:0000256" key="1">
    <source>
        <dbReference type="ARBA" id="ARBA00006638"/>
    </source>
</evidence>
<feature type="compositionally biased region" description="Polar residues" evidence="6">
    <location>
        <begin position="394"/>
        <end position="403"/>
    </location>
</feature>
<dbReference type="AlphaFoldDB" id="A0A319EB68"/>